<dbReference type="SUPFAM" id="SSF53056">
    <property type="entry name" value="beta-carbonic anhydrase, cab"/>
    <property type="match status" value="1"/>
</dbReference>
<keyword evidence="10" id="KW-1185">Reference proteome</keyword>
<comment type="function">
    <text evidence="5">Catalyzes the reversible hydration of carbon dioxide to form bicarbonate.</text>
</comment>
<evidence type="ECO:0000256" key="6">
    <source>
        <dbReference type="ARBA" id="ARBA00048348"/>
    </source>
</evidence>
<dbReference type="PROSITE" id="PS00704">
    <property type="entry name" value="PROK_CO2_ANHYDRASE_1"/>
    <property type="match status" value="1"/>
</dbReference>
<comment type="cofactor">
    <cofactor evidence="7">
        <name>Zn(2+)</name>
        <dbReference type="ChEBI" id="CHEBI:29105"/>
    </cofactor>
    <text evidence="7">Binds 1 zinc ion per subunit.</text>
</comment>
<dbReference type="GO" id="GO:0015976">
    <property type="term" value="P:carbon utilization"/>
    <property type="evidence" value="ECO:0007669"/>
    <property type="project" value="InterPro"/>
</dbReference>
<dbReference type="InterPro" id="IPR015892">
    <property type="entry name" value="Carbonic_anhydrase_CS"/>
</dbReference>
<dbReference type="PANTHER" id="PTHR11002:SF79">
    <property type="entry name" value="CARBONIC ANHYDRASE 2"/>
    <property type="match status" value="1"/>
</dbReference>
<evidence type="ECO:0000313" key="9">
    <source>
        <dbReference type="EMBL" id="GHD30891.1"/>
    </source>
</evidence>
<comment type="caution">
    <text evidence="9">The sequence shown here is derived from an EMBL/GenBank/DDBJ whole genome shotgun (WGS) entry which is preliminary data.</text>
</comment>
<evidence type="ECO:0000313" key="10">
    <source>
        <dbReference type="Proteomes" id="UP000654947"/>
    </source>
</evidence>
<protein>
    <recommendedName>
        <fullName evidence="2">carbonic anhydrase</fullName>
        <ecNumber evidence="2">4.2.1.1</ecNumber>
    </recommendedName>
</protein>
<dbReference type="Gene3D" id="3.40.1050.10">
    <property type="entry name" value="Carbonic anhydrase"/>
    <property type="match status" value="1"/>
</dbReference>
<dbReference type="EMBL" id="BMXL01000019">
    <property type="protein sequence ID" value="GHD30891.1"/>
    <property type="molecule type" value="Genomic_DNA"/>
</dbReference>
<feature type="binding site" evidence="7">
    <location>
        <position position="128"/>
    </location>
    <ligand>
        <name>Zn(2+)</name>
        <dbReference type="ChEBI" id="CHEBI:29105"/>
    </ligand>
</feature>
<dbReference type="AlphaFoldDB" id="A0A918XHE6"/>
<evidence type="ECO:0000256" key="3">
    <source>
        <dbReference type="ARBA" id="ARBA00022833"/>
    </source>
</evidence>
<evidence type="ECO:0000256" key="8">
    <source>
        <dbReference type="SAM" id="MobiDB-lite"/>
    </source>
</evidence>
<sequence>MPEFNGGSMAIVQRAAPERAALTTGHTADRVRVLLDEGNTRWRTFAPSRPNQGSDRRRALWEAETEDPVATVLGCADSRVPPEMLFDRGLGDLYTVRAFGQVPDSSVTGSLVHGTRELATPLLVVLGHSHCAAVREAVTARRSGRVPEGHTGFLVEGILDAIEDVPEDVPGDFLDACTRANTMHVADQLRHEPGLRERVHSGELRIEPAHYSLKRSRVEWLGDLPENRPGPETGVPQQRAPNSP</sequence>
<dbReference type="GO" id="GO:0008270">
    <property type="term" value="F:zinc ion binding"/>
    <property type="evidence" value="ECO:0007669"/>
    <property type="project" value="InterPro"/>
</dbReference>
<evidence type="ECO:0000256" key="7">
    <source>
        <dbReference type="PIRSR" id="PIRSR601765-1"/>
    </source>
</evidence>
<dbReference type="InterPro" id="IPR001765">
    <property type="entry name" value="Carbonic_anhydrase"/>
</dbReference>
<feature type="binding site" evidence="7">
    <location>
        <position position="77"/>
    </location>
    <ligand>
        <name>Zn(2+)</name>
        <dbReference type="ChEBI" id="CHEBI:29105"/>
    </ligand>
</feature>
<organism evidence="9 10">
    <name type="scientific">Nocardiopsis kunsanensis</name>
    <dbReference type="NCBI Taxonomy" id="141693"/>
    <lineage>
        <taxon>Bacteria</taxon>
        <taxon>Bacillati</taxon>
        <taxon>Actinomycetota</taxon>
        <taxon>Actinomycetes</taxon>
        <taxon>Streptosporangiales</taxon>
        <taxon>Nocardiopsidaceae</taxon>
        <taxon>Nocardiopsis</taxon>
    </lineage>
</organism>
<comment type="similarity">
    <text evidence="1">Belongs to the beta-class carbonic anhydrase family.</text>
</comment>
<gene>
    <name evidence="9" type="ORF">GCM10007147_33080</name>
</gene>
<proteinExistence type="inferred from homology"/>
<name>A0A918XHE6_9ACTN</name>
<dbReference type="PANTHER" id="PTHR11002">
    <property type="entry name" value="CARBONIC ANHYDRASE"/>
    <property type="match status" value="1"/>
</dbReference>
<accession>A0A918XHE6</accession>
<dbReference type="Proteomes" id="UP000654947">
    <property type="component" value="Unassembled WGS sequence"/>
</dbReference>
<evidence type="ECO:0000256" key="5">
    <source>
        <dbReference type="ARBA" id="ARBA00024993"/>
    </source>
</evidence>
<evidence type="ECO:0000256" key="4">
    <source>
        <dbReference type="ARBA" id="ARBA00023239"/>
    </source>
</evidence>
<keyword evidence="7" id="KW-0479">Metal-binding</keyword>
<keyword evidence="3 7" id="KW-0862">Zinc</keyword>
<feature type="region of interest" description="Disordered" evidence="8">
    <location>
        <begin position="222"/>
        <end position="244"/>
    </location>
</feature>
<dbReference type="InterPro" id="IPR036874">
    <property type="entry name" value="Carbonic_anhydrase_sf"/>
</dbReference>
<feature type="binding site" evidence="7">
    <location>
        <position position="75"/>
    </location>
    <ligand>
        <name>Zn(2+)</name>
        <dbReference type="ChEBI" id="CHEBI:29105"/>
    </ligand>
</feature>
<dbReference type="Pfam" id="PF00484">
    <property type="entry name" value="Pro_CA"/>
    <property type="match status" value="1"/>
</dbReference>
<reference evidence="9 10" key="1">
    <citation type="journal article" date="2014" name="Int. J. Syst. Evol. Microbiol.">
        <title>Complete genome sequence of Corynebacterium casei LMG S-19264T (=DSM 44701T), isolated from a smear-ripened cheese.</title>
        <authorList>
            <consortium name="US DOE Joint Genome Institute (JGI-PGF)"/>
            <person name="Walter F."/>
            <person name="Albersmeier A."/>
            <person name="Kalinowski J."/>
            <person name="Ruckert C."/>
        </authorList>
    </citation>
    <scope>NUCLEOTIDE SEQUENCE [LARGE SCALE GENOMIC DNA]</scope>
    <source>
        <strain evidence="9 10">KCTC 19473</strain>
    </source>
</reference>
<keyword evidence="4" id="KW-0456">Lyase</keyword>
<dbReference type="SMART" id="SM00947">
    <property type="entry name" value="Pro_CA"/>
    <property type="match status" value="1"/>
</dbReference>
<evidence type="ECO:0000256" key="1">
    <source>
        <dbReference type="ARBA" id="ARBA00006217"/>
    </source>
</evidence>
<dbReference type="EC" id="4.2.1.1" evidence="2"/>
<dbReference type="GO" id="GO:0004089">
    <property type="term" value="F:carbonate dehydratase activity"/>
    <property type="evidence" value="ECO:0007669"/>
    <property type="project" value="UniProtKB-EC"/>
</dbReference>
<feature type="binding site" evidence="7">
    <location>
        <position position="131"/>
    </location>
    <ligand>
        <name>Zn(2+)</name>
        <dbReference type="ChEBI" id="CHEBI:29105"/>
    </ligand>
</feature>
<evidence type="ECO:0000256" key="2">
    <source>
        <dbReference type="ARBA" id="ARBA00012925"/>
    </source>
</evidence>
<feature type="compositionally biased region" description="Polar residues" evidence="8">
    <location>
        <begin position="235"/>
        <end position="244"/>
    </location>
</feature>
<comment type="catalytic activity">
    <reaction evidence="6">
        <text>hydrogencarbonate + H(+) = CO2 + H2O</text>
        <dbReference type="Rhea" id="RHEA:10748"/>
        <dbReference type="ChEBI" id="CHEBI:15377"/>
        <dbReference type="ChEBI" id="CHEBI:15378"/>
        <dbReference type="ChEBI" id="CHEBI:16526"/>
        <dbReference type="ChEBI" id="CHEBI:17544"/>
        <dbReference type="EC" id="4.2.1.1"/>
    </reaction>
</comment>